<reference evidence="9" key="1">
    <citation type="submission" date="2020-12" db="EMBL/GenBank/DDBJ databases">
        <title>Metabolic potential, ecology and presence of endohyphal bacteria is reflected in genomic diversity of Mucoromycotina.</title>
        <authorList>
            <person name="Muszewska A."/>
            <person name="Okrasinska A."/>
            <person name="Steczkiewicz K."/>
            <person name="Drgas O."/>
            <person name="Orlowska M."/>
            <person name="Perlinska-Lenart U."/>
            <person name="Aleksandrzak-Piekarczyk T."/>
            <person name="Szatraj K."/>
            <person name="Zielenkiewicz U."/>
            <person name="Pilsyk S."/>
            <person name="Malc E."/>
            <person name="Mieczkowski P."/>
            <person name="Kruszewska J.S."/>
            <person name="Biernat P."/>
            <person name="Pawlowska J."/>
        </authorList>
    </citation>
    <scope>NUCLEOTIDE SEQUENCE</scope>
    <source>
        <strain evidence="9">WA0000067209</strain>
    </source>
</reference>
<proteinExistence type="inferred from homology"/>
<accession>A0A8H7UKF7</accession>
<evidence type="ECO:0000256" key="3">
    <source>
        <dbReference type="ARBA" id="ARBA00010042"/>
    </source>
</evidence>
<evidence type="ECO:0000313" key="9">
    <source>
        <dbReference type="EMBL" id="KAG2186440.1"/>
    </source>
</evidence>
<keyword evidence="10" id="KW-1185">Reference proteome</keyword>
<evidence type="ECO:0000256" key="4">
    <source>
        <dbReference type="ARBA" id="ARBA00022490"/>
    </source>
</evidence>
<evidence type="ECO:0000256" key="5">
    <source>
        <dbReference type="ARBA" id="ARBA00023212"/>
    </source>
</evidence>
<evidence type="ECO:0000256" key="1">
    <source>
        <dbReference type="ARBA" id="ARBA00004123"/>
    </source>
</evidence>
<protein>
    <recommendedName>
        <fullName evidence="8">Inner centromere protein ARK-binding domain-containing protein</fullName>
    </recommendedName>
</protein>
<feature type="compositionally biased region" description="Basic and acidic residues" evidence="7">
    <location>
        <begin position="178"/>
        <end position="190"/>
    </location>
</feature>
<evidence type="ECO:0000256" key="2">
    <source>
        <dbReference type="ARBA" id="ARBA00004186"/>
    </source>
</evidence>
<comment type="similarity">
    <text evidence="3">Belongs to the INCENP family.</text>
</comment>
<comment type="subcellular location">
    <subcellularLocation>
        <location evidence="2">Cytoplasm</location>
        <location evidence="2">Cytoskeleton</location>
        <location evidence="2">Spindle</location>
    </subcellularLocation>
    <subcellularLocation>
        <location evidence="1">Nucleus</location>
    </subcellularLocation>
</comment>
<keyword evidence="5" id="KW-0206">Cytoskeleton</keyword>
<feature type="compositionally biased region" description="Pro residues" evidence="7">
    <location>
        <begin position="151"/>
        <end position="162"/>
    </location>
</feature>
<dbReference type="Pfam" id="PF03941">
    <property type="entry name" value="INCENP_ARK-bind"/>
    <property type="match status" value="1"/>
</dbReference>
<feature type="region of interest" description="Disordered" evidence="7">
    <location>
        <begin position="135"/>
        <end position="190"/>
    </location>
</feature>
<dbReference type="Proteomes" id="UP000654370">
    <property type="component" value="Unassembled WGS sequence"/>
</dbReference>
<name>A0A8H7UKF7_MORIS</name>
<sequence>MSISWISFVKSTAKAHAKYELDGVDDTLSTHLGWLSDLENLDRKAPSSSSNKDKACLNSADLTSWYQPPTKTYQAATKELGRLQDTCITENITAVVKDTASMAKKEVAAGNDIAKDPTQLASFFKDFFPDYKIDDVLNSPEKPQGTDVGLPSPPMSSPPSPIPSVDKNINHVEQGPCDESHSQKPIESDDPFREYFEEKLTASRWSRTKSTRPPPPTYSKELPAKHKLLQQSHSPSNSAKKTSTALKYSATKQAAKSCELKKQSVDQVHETMKGALPHARLNTLAKYEIDLSKAPINSRLLQMAEKIEHKAGKSATKVLASTDKRASKVLSMDRINQLAQPKRMVERPASSNLMSTSSTRRSSVIKTQSKLPVSTSSARRNGITHVRQKRAAPMSLTAAAIALDGESTPRPTSKTRVGPSSFLSKEPDWVAEQDLEAALEEQSKVDPDEIFGKFSPLEVDQVFRSKHITAIHKNDGYGQVYTIEVQILYLSNSDLFVLTSALNDLPSVP</sequence>
<feature type="compositionally biased region" description="Polar residues" evidence="7">
    <location>
        <begin position="349"/>
        <end position="379"/>
    </location>
</feature>
<comment type="caution">
    <text evidence="9">The sequence shown here is derived from an EMBL/GenBank/DDBJ whole genome shotgun (WGS) entry which is preliminary data.</text>
</comment>
<keyword evidence="6" id="KW-0539">Nucleus</keyword>
<feature type="region of interest" description="Disordered" evidence="7">
    <location>
        <begin position="203"/>
        <end position="222"/>
    </location>
</feature>
<evidence type="ECO:0000259" key="8">
    <source>
        <dbReference type="Pfam" id="PF03941"/>
    </source>
</evidence>
<evidence type="ECO:0000256" key="7">
    <source>
        <dbReference type="SAM" id="MobiDB-lite"/>
    </source>
</evidence>
<keyword evidence="4" id="KW-0963">Cytoplasm</keyword>
<evidence type="ECO:0000256" key="6">
    <source>
        <dbReference type="ARBA" id="ARBA00023242"/>
    </source>
</evidence>
<dbReference type="AlphaFoldDB" id="A0A8H7UKF7"/>
<dbReference type="OrthoDB" id="6123at2759"/>
<dbReference type="EMBL" id="JAEPQZ010000001">
    <property type="protein sequence ID" value="KAG2186440.1"/>
    <property type="molecule type" value="Genomic_DNA"/>
</dbReference>
<feature type="region of interest" description="Disordered" evidence="7">
    <location>
        <begin position="341"/>
        <end position="379"/>
    </location>
</feature>
<organism evidence="9 10">
    <name type="scientific">Mortierella isabellina</name>
    <name type="common">Filamentous fungus</name>
    <name type="synonym">Umbelopsis isabellina</name>
    <dbReference type="NCBI Taxonomy" id="91625"/>
    <lineage>
        <taxon>Eukaryota</taxon>
        <taxon>Fungi</taxon>
        <taxon>Fungi incertae sedis</taxon>
        <taxon>Mucoromycota</taxon>
        <taxon>Mucoromycotina</taxon>
        <taxon>Umbelopsidomycetes</taxon>
        <taxon>Umbelopsidales</taxon>
        <taxon>Umbelopsidaceae</taxon>
        <taxon>Umbelopsis</taxon>
    </lineage>
</organism>
<dbReference type="GO" id="GO:0005634">
    <property type="term" value="C:nucleus"/>
    <property type="evidence" value="ECO:0007669"/>
    <property type="project" value="UniProtKB-SubCell"/>
</dbReference>
<gene>
    <name evidence="9" type="ORF">INT43_002878</name>
</gene>
<feature type="domain" description="Inner centromere protein ARK-binding" evidence="8">
    <location>
        <begin position="427"/>
        <end position="463"/>
    </location>
</feature>
<evidence type="ECO:0000313" key="10">
    <source>
        <dbReference type="Proteomes" id="UP000654370"/>
    </source>
</evidence>
<dbReference type="InterPro" id="IPR005635">
    <property type="entry name" value="Inner_centromere_prot_ARK-bd"/>
</dbReference>
<dbReference type="GO" id="GO:0005819">
    <property type="term" value="C:spindle"/>
    <property type="evidence" value="ECO:0007669"/>
    <property type="project" value="UniProtKB-SubCell"/>
</dbReference>